<organism evidence="2 3">
    <name type="scientific">Myotis davidii</name>
    <name type="common">David's myotis</name>
    <dbReference type="NCBI Taxonomy" id="225400"/>
    <lineage>
        <taxon>Eukaryota</taxon>
        <taxon>Metazoa</taxon>
        <taxon>Chordata</taxon>
        <taxon>Craniata</taxon>
        <taxon>Vertebrata</taxon>
        <taxon>Euteleostomi</taxon>
        <taxon>Mammalia</taxon>
        <taxon>Eutheria</taxon>
        <taxon>Laurasiatheria</taxon>
        <taxon>Chiroptera</taxon>
        <taxon>Yangochiroptera</taxon>
        <taxon>Vespertilionidae</taxon>
        <taxon>Myotis</taxon>
    </lineage>
</organism>
<proteinExistence type="predicted"/>
<reference evidence="3" key="1">
    <citation type="journal article" date="2013" name="Science">
        <title>Comparative analysis of bat genomes provides insight into the evolution of flight and immunity.</title>
        <authorList>
            <person name="Zhang G."/>
            <person name="Cowled C."/>
            <person name="Shi Z."/>
            <person name="Huang Z."/>
            <person name="Bishop-Lilly K.A."/>
            <person name="Fang X."/>
            <person name="Wynne J.W."/>
            <person name="Xiong Z."/>
            <person name="Baker M.L."/>
            <person name="Zhao W."/>
            <person name="Tachedjian M."/>
            <person name="Zhu Y."/>
            <person name="Zhou P."/>
            <person name="Jiang X."/>
            <person name="Ng J."/>
            <person name="Yang L."/>
            <person name="Wu L."/>
            <person name="Xiao J."/>
            <person name="Feng Y."/>
            <person name="Chen Y."/>
            <person name="Sun X."/>
            <person name="Zhang Y."/>
            <person name="Marsh G.A."/>
            <person name="Crameri G."/>
            <person name="Broder C.C."/>
            <person name="Frey K.G."/>
            <person name="Wang L.F."/>
            <person name="Wang J."/>
        </authorList>
    </citation>
    <scope>NUCLEOTIDE SEQUENCE [LARGE SCALE GENOMIC DNA]</scope>
</reference>
<dbReference type="EMBL" id="KB108161">
    <property type="protein sequence ID" value="ELK29198.1"/>
    <property type="molecule type" value="Genomic_DNA"/>
</dbReference>
<feature type="transmembrane region" description="Helical" evidence="1">
    <location>
        <begin position="21"/>
        <end position="40"/>
    </location>
</feature>
<sequence length="176" mass="18748">MIRVGTVVLVFVQELKTGAGVIAGLLNMGGVVLKTVVLVSTPGLVAKKDVISKISCETPGVVMITPVVLVLAVLLDVLRSVSIPKEEVDTLVVKVAVVVVCALSVPPVGSPVSCGIDTEFAQNDYHLLNWQELFFFLPLLLLLTPLPLPSITAAITTLINIVTTTITTYHYCCDYC</sequence>
<evidence type="ECO:0000313" key="3">
    <source>
        <dbReference type="Proteomes" id="UP000010556"/>
    </source>
</evidence>
<protein>
    <submittedName>
        <fullName evidence="2">Uncharacterized protein</fullName>
    </submittedName>
</protein>
<keyword evidence="3" id="KW-1185">Reference proteome</keyword>
<dbReference type="Proteomes" id="UP000010556">
    <property type="component" value="Unassembled WGS sequence"/>
</dbReference>
<name>L5LUR1_MYODS</name>
<feature type="transmembrane region" description="Helical" evidence="1">
    <location>
        <begin position="133"/>
        <end position="159"/>
    </location>
</feature>
<feature type="transmembrane region" description="Helical" evidence="1">
    <location>
        <begin position="60"/>
        <end position="79"/>
    </location>
</feature>
<keyword evidence="1" id="KW-0472">Membrane</keyword>
<feature type="transmembrane region" description="Helical" evidence="1">
    <location>
        <begin position="91"/>
        <end position="113"/>
    </location>
</feature>
<keyword evidence="1" id="KW-1133">Transmembrane helix</keyword>
<evidence type="ECO:0000313" key="2">
    <source>
        <dbReference type="EMBL" id="ELK29198.1"/>
    </source>
</evidence>
<gene>
    <name evidence="2" type="ORF">MDA_GLEAN10001182</name>
</gene>
<keyword evidence="1" id="KW-0812">Transmembrane</keyword>
<dbReference type="AlphaFoldDB" id="L5LUR1"/>
<evidence type="ECO:0000256" key="1">
    <source>
        <dbReference type="SAM" id="Phobius"/>
    </source>
</evidence>
<accession>L5LUR1</accession>